<dbReference type="NCBIfam" id="NF040466">
    <property type="entry name" value="ydjY_domain"/>
    <property type="match status" value="1"/>
</dbReference>
<dbReference type="PROSITE" id="PS51257">
    <property type="entry name" value="PROKAR_LIPOPROTEIN"/>
    <property type="match status" value="1"/>
</dbReference>
<dbReference type="Proteomes" id="UP000594749">
    <property type="component" value="Chromosome"/>
</dbReference>
<dbReference type="OrthoDB" id="6571992at2"/>
<reference evidence="1 2" key="1">
    <citation type="submission" date="2020-10" db="EMBL/GenBank/DDBJ databases">
        <title>Campylobacter and Helicobacter PacBio genomes.</title>
        <authorList>
            <person name="Lane C."/>
        </authorList>
    </citation>
    <scope>NUCLEOTIDE SEQUENCE [LARGE SCALE GENOMIC DNA]</scope>
    <source>
        <strain evidence="1 2">2016D-0077</strain>
    </source>
</reference>
<protein>
    <recommendedName>
        <fullName evidence="3">4Fe-4S ferredoxin-type domain-containing protein</fullName>
    </recommendedName>
</protein>
<dbReference type="InterPro" id="IPR047750">
    <property type="entry name" value="YdjY-like"/>
</dbReference>
<dbReference type="RefSeq" id="WP_025803447.1">
    <property type="nucleotide sequence ID" value="NZ_CP053842.1"/>
</dbReference>
<gene>
    <name evidence="1" type="ORF">IMC76_07720</name>
</gene>
<evidence type="ECO:0000313" key="1">
    <source>
        <dbReference type="EMBL" id="QOQ87091.1"/>
    </source>
</evidence>
<sequence length="211" mass="23201">MKKLLLIFAALFIVGCSNPRSDLSNVNIEGVSLDNPLLVNSDERSVTVFGSVNEKYLGQSTRHAVVFDEGKFGNKAIFYGYANQLDFYKALIDLGAKAGNNMFKPTASKTNVEGDKIKVEVKWEGANRWYDINEVIIDSNSKPIDMRFGGNQKASSQLQTGCIACLDSCPVGIISNHTYTYEAVEKRKEVEFRGNPELLSSGGVAIKFSVI</sequence>
<evidence type="ECO:0000313" key="2">
    <source>
        <dbReference type="Proteomes" id="UP000594749"/>
    </source>
</evidence>
<dbReference type="EMBL" id="CP063078">
    <property type="protein sequence ID" value="QOQ87091.1"/>
    <property type="molecule type" value="Genomic_DNA"/>
</dbReference>
<organism evidence="1 2">
    <name type="scientific">Campylobacter corcagiensis</name>
    <dbReference type="NCBI Taxonomy" id="1448857"/>
    <lineage>
        <taxon>Bacteria</taxon>
        <taxon>Pseudomonadati</taxon>
        <taxon>Campylobacterota</taxon>
        <taxon>Epsilonproteobacteria</taxon>
        <taxon>Campylobacterales</taxon>
        <taxon>Campylobacteraceae</taxon>
        <taxon>Campylobacter</taxon>
    </lineage>
</organism>
<accession>A0A7M1LFI5</accession>
<dbReference type="AlphaFoldDB" id="A0A7M1LFI5"/>
<keyword evidence="2" id="KW-1185">Reference proteome</keyword>
<evidence type="ECO:0008006" key="3">
    <source>
        <dbReference type="Google" id="ProtNLM"/>
    </source>
</evidence>
<proteinExistence type="predicted"/>
<name>A0A7M1LFI5_9BACT</name>